<dbReference type="PANTHER" id="PTHR45947:SF3">
    <property type="entry name" value="SULFOQUINOVOSYL TRANSFERASE SQD2"/>
    <property type="match status" value="1"/>
</dbReference>
<proteinExistence type="predicted"/>
<evidence type="ECO:0000259" key="4">
    <source>
        <dbReference type="Pfam" id="PF13439"/>
    </source>
</evidence>
<dbReference type="SUPFAM" id="SSF48371">
    <property type="entry name" value="ARM repeat"/>
    <property type="match status" value="1"/>
</dbReference>
<dbReference type="InterPro" id="IPR001296">
    <property type="entry name" value="Glyco_trans_1"/>
</dbReference>
<evidence type="ECO:0000313" key="5">
    <source>
        <dbReference type="EMBL" id="SDC17276.1"/>
    </source>
</evidence>
<dbReference type="InterPro" id="IPR050194">
    <property type="entry name" value="Glycosyltransferase_grp1"/>
</dbReference>
<keyword evidence="2 5" id="KW-0808">Transferase</keyword>
<accession>A0A1G6JH77</accession>
<dbReference type="SUPFAM" id="SSF53756">
    <property type="entry name" value="UDP-Glycosyltransferase/glycogen phosphorylase"/>
    <property type="match status" value="1"/>
</dbReference>
<evidence type="ECO:0000313" key="6">
    <source>
        <dbReference type="Proteomes" id="UP000199034"/>
    </source>
</evidence>
<dbReference type="Gene3D" id="3.40.50.2000">
    <property type="entry name" value="Glycogen Phosphorylase B"/>
    <property type="match status" value="2"/>
</dbReference>
<protein>
    <submittedName>
        <fullName evidence="5">Glycosyltransferase involved in cell wall bisynthesis</fullName>
    </submittedName>
</protein>
<dbReference type="Pfam" id="PF00534">
    <property type="entry name" value="Glycos_transf_1"/>
    <property type="match status" value="1"/>
</dbReference>
<dbReference type="GO" id="GO:1901137">
    <property type="term" value="P:carbohydrate derivative biosynthetic process"/>
    <property type="evidence" value="ECO:0007669"/>
    <property type="project" value="UniProtKB-ARBA"/>
</dbReference>
<dbReference type="InterPro" id="IPR028098">
    <property type="entry name" value="Glyco_trans_4-like_N"/>
</dbReference>
<dbReference type="Proteomes" id="UP000199034">
    <property type="component" value="Unassembled WGS sequence"/>
</dbReference>
<dbReference type="AlphaFoldDB" id="A0A1G6JH77"/>
<keyword evidence="1" id="KW-0328">Glycosyltransferase</keyword>
<name>A0A1G6JH77_9ACTN</name>
<dbReference type="Pfam" id="PF13439">
    <property type="entry name" value="Glyco_transf_4"/>
    <property type="match status" value="1"/>
</dbReference>
<dbReference type="Gene3D" id="1.25.10.10">
    <property type="entry name" value="Leucine-rich Repeat Variant"/>
    <property type="match status" value="1"/>
</dbReference>
<evidence type="ECO:0000256" key="1">
    <source>
        <dbReference type="ARBA" id="ARBA00022676"/>
    </source>
</evidence>
<evidence type="ECO:0000259" key="3">
    <source>
        <dbReference type="Pfam" id="PF00534"/>
    </source>
</evidence>
<sequence>MRDVALSLRRALDEVQQAPFVVDVLRSGDRLATAAGGEGGPESVRLLAAVIHERDELTAVAAVHALARVFDDGADAVLTELLSHPRPFLREHASWALKARLPRLDAIGRLVGVVVGGGFSAVLAQRTLARWAASAPEQVALAVEGALAGPAGPDVRSRLVETLGLVPGPIAGRALHALAVDPGEHLSVRLTAVAALGDRPADAATVAAVRELSTATGDLGTVARLAATDLGIGAVERVGAAPGLTVAQLFLHADIDRDLSRAGAGDNGGVATLLVRLGDALATEPGIGRVLTLSRGTAQAALDALTPGEGHLLTPVPLLTEAASAAQAWPSRVAAERGIRRLLRTHHVDVLHLRMAEVGSLAAAEVARELGIPVVFTLAPDPHAVIQALDMTGDLHRGNFGTEDAREHYWFRARLVQRLTQDAAHLVLFPRPQLQHDMRELLGLDVADEPHRFTVVPEGVDLRVSAAAAAELERPGVPGRALAELDALVATLPAHRRGLPLVVSVGRLHRVKGMATLVEAWAGDAELVERSNLLIVGGDLDDPSPDEREQLDLIAEVLGHSPGAAAGLLMPGHRPNDVVAVWLAAARAGRAGGNGAAGVYVCSSLKEEFGLALVEALASGLVVVGPAAGGPATYLEDGVTGVLVDTRRPDEVARAIRTAFDLAAAPGQEDRIDRATERVRADFTVQTMAARLSTIYAGAARTAGRS</sequence>
<dbReference type="STRING" id="1045774.SAMN05421872_101463"/>
<dbReference type="EMBL" id="FMZM01000001">
    <property type="protein sequence ID" value="SDC17276.1"/>
    <property type="molecule type" value="Genomic_DNA"/>
</dbReference>
<organism evidence="5 6">
    <name type="scientific">Nocardioides lianchengensis</name>
    <dbReference type="NCBI Taxonomy" id="1045774"/>
    <lineage>
        <taxon>Bacteria</taxon>
        <taxon>Bacillati</taxon>
        <taxon>Actinomycetota</taxon>
        <taxon>Actinomycetes</taxon>
        <taxon>Propionibacteriales</taxon>
        <taxon>Nocardioidaceae</taxon>
        <taxon>Nocardioides</taxon>
    </lineage>
</organism>
<evidence type="ECO:0000256" key="2">
    <source>
        <dbReference type="ARBA" id="ARBA00022679"/>
    </source>
</evidence>
<dbReference type="PANTHER" id="PTHR45947">
    <property type="entry name" value="SULFOQUINOVOSYL TRANSFERASE SQD2"/>
    <property type="match status" value="1"/>
</dbReference>
<reference evidence="5 6" key="1">
    <citation type="submission" date="2016-10" db="EMBL/GenBank/DDBJ databases">
        <authorList>
            <person name="de Groot N.N."/>
        </authorList>
    </citation>
    <scope>NUCLEOTIDE SEQUENCE [LARGE SCALE GENOMIC DNA]</scope>
    <source>
        <strain evidence="5 6">CGMCC 4.6858</strain>
    </source>
</reference>
<dbReference type="InterPro" id="IPR016024">
    <property type="entry name" value="ARM-type_fold"/>
</dbReference>
<gene>
    <name evidence="5" type="ORF">SAMN05421872_101463</name>
</gene>
<feature type="domain" description="Glycosyltransferase subfamily 4-like N-terminal" evidence="4">
    <location>
        <begin position="268"/>
        <end position="462"/>
    </location>
</feature>
<dbReference type="OrthoDB" id="2421289at2"/>
<dbReference type="InterPro" id="IPR011989">
    <property type="entry name" value="ARM-like"/>
</dbReference>
<feature type="domain" description="Glycosyl transferase family 1" evidence="3">
    <location>
        <begin position="498"/>
        <end position="662"/>
    </location>
</feature>
<dbReference type="GO" id="GO:0016757">
    <property type="term" value="F:glycosyltransferase activity"/>
    <property type="evidence" value="ECO:0007669"/>
    <property type="project" value="UniProtKB-KW"/>
</dbReference>
<keyword evidence="6" id="KW-1185">Reference proteome</keyword>